<accession>A0A0E9S477</accession>
<protein>
    <submittedName>
        <fullName evidence="1">Uncharacterized protein</fullName>
    </submittedName>
</protein>
<proteinExistence type="predicted"/>
<evidence type="ECO:0000313" key="1">
    <source>
        <dbReference type="EMBL" id="JAH35318.1"/>
    </source>
</evidence>
<dbReference type="EMBL" id="GBXM01073259">
    <property type="protein sequence ID" value="JAH35318.1"/>
    <property type="molecule type" value="Transcribed_RNA"/>
</dbReference>
<reference evidence="1" key="1">
    <citation type="submission" date="2014-11" db="EMBL/GenBank/DDBJ databases">
        <authorList>
            <person name="Amaro Gonzalez C."/>
        </authorList>
    </citation>
    <scope>NUCLEOTIDE SEQUENCE</scope>
</reference>
<sequence length="15" mass="1794">MSLSGGQWWSRTREL</sequence>
<organism evidence="1">
    <name type="scientific">Anguilla anguilla</name>
    <name type="common">European freshwater eel</name>
    <name type="synonym">Muraena anguilla</name>
    <dbReference type="NCBI Taxonomy" id="7936"/>
    <lineage>
        <taxon>Eukaryota</taxon>
        <taxon>Metazoa</taxon>
        <taxon>Chordata</taxon>
        <taxon>Craniata</taxon>
        <taxon>Vertebrata</taxon>
        <taxon>Euteleostomi</taxon>
        <taxon>Actinopterygii</taxon>
        <taxon>Neopterygii</taxon>
        <taxon>Teleostei</taxon>
        <taxon>Anguilliformes</taxon>
        <taxon>Anguillidae</taxon>
        <taxon>Anguilla</taxon>
    </lineage>
</organism>
<reference evidence="1" key="2">
    <citation type="journal article" date="2015" name="Fish Shellfish Immunol.">
        <title>Early steps in the European eel (Anguilla anguilla)-Vibrio vulnificus interaction in the gills: Role of the RtxA13 toxin.</title>
        <authorList>
            <person name="Callol A."/>
            <person name="Pajuelo D."/>
            <person name="Ebbesson L."/>
            <person name="Teles M."/>
            <person name="MacKenzie S."/>
            <person name="Amaro C."/>
        </authorList>
    </citation>
    <scope>NUCLEOTIDE SEQUENCE</scope>
</reference>
<name>A0A0E9S477_ANGAN</name>